<name>A0A511AYP0_9PROT</name>
<sequence>MMLVGASVTSVASAVEPEALCEQAVALAEQQRGIPGRLLVSISHVESGRRDPLSGHFGAWPWTINAQGQGYFYNSKEEAIIAARAFQAQGITSIDVGCMQINLHHHPDAFASLDEAFDPMNNARYGAQFLTSLFSQSHAWPAAVAAYHSLTPGLGEDYARHVLAVWNGTSAATPYSLPVVQVPSGFGGGYASRPFAPNAVSYAAPARIIRHNFSSGNSGLPHVISGRDLNSYRSATVRLAWQR</sequence>
<comment type="similarity">
    <text evidence="1">Belongs to the virb1 family.</text>
</comment>
<dbReference type="Proteomes" id="UP000321230">
    <property type="component" value="Unassembled WGS sequence"/>
</dbReference>
<feature type="domain" description="Transglycosylase SLT" evidence="2">
    <location>
        <begin position="28"/>
        <end position="149"/>
    </location>
</feature>
<proteinExistence type="inferred from homology"/>
<dbReference type="EMBL" id="BJUZ01000001">
    <property type="protein sequence ID" value="GEK93328.1"/>
    <property type="molecule type" value="Genomic_DNA"/>
</dbReference>
<organism evidence="3 4">
    <name type="scientific">Gluconobacter wancherniae NBRC 103581</name>
    <dbReference type="NCBI Taxonomy" id="656744"/>
    <lineage>
        <taxon>Bacteria</taxon>
        <taxon>Pseudomonadati</taxon>
        <taxon>Pseudomonadota</taxon>
        <taxon>Alphaproteobacteria</taxon>
        <taxon>Acetobacterales</taxon>
        <taxon>Acetobacteraceae</taxon>
        <taxon>Gluconobacter</taxon>
    </lineage>
</organism>
<evidence type="ECO:0000259" key="2">
    <source>
        <dbReference type="Pfam" id="PF01464"/>
    </source>
</evidence>
<evidence type="ECO:0000313" key="3">
    <source>
        <dbReference type="EMBL" id="GEK93328.1"/>
    </source>
</evidence>
<evidence type="ECO:0000313" key="4">
    <source>
        <dbReference type="Proteomes" id="UP000321230"/>
    </source>
</evidence>
<protein>
    <recommendedName>
        <fullName evidence="2">Transglycosylase SLT domain-containing protein</fullName>
    </recommendedName>
</protein>
<dbReference type="InterPro" id="IPR023346">
    <property type="entry name" value="Lysozyme-like_dom_sf"/>
</dbReference>
<dbReference type="InterPro" id="IPR008258">
    <property type="entry name" value="Transglycosylase_SLT_dom_1"/>
</dbReference>
<keyword evidence="4" id="KW-1185">Reference proteome</keyword>
<dbReference type="SUPFAM" id="SSF53955">
    <property type="entry name" value="Lysozyme-like"/>
    <property type="match status" value="1"/>
</dbReference>
<evidence type="ECO:0000256" key="1">
    <source>
        <dbReference type="ARBA" id="ARBA00009387"/>
    </source>
</evidence>
<dbReference type="AlphaFoldDB" id="A0A511AYP0"/>
<dbReference type="Pfam" id="PF01464">
    <property type="entry name" value="SLT"/>
    <property type="match status" value="1"/>
</dbReference>
<dbReference type="RefSeq" id="WP_228118368.1">
    <property type="nucleotide sequence ID" value="NZ_BARC01000011.1"/>
</dbReference>
<reference evidence="3 4" key="1">
    <citation type="submission" date="2019-07" db="EMBL/GenBank/DDBJ databases">
        <title>Whole genome shotgun sequence of Gluconobacter wancherniae NBRC 103581.</title>
        <authorList>
            <person name="Hosoyama A."/>
            <person name="Uohara A."/>
            <person name="Ohji S."/>
            <person name="Ichikawa N."/>
        </authorList>
    </citation>
    <scope>NUCLEOTIDE SEQUENCE [LARGE SCALE GENOMIC DNA]</scope>
    <source>
        <strain evidence="3 4">NBRC 103581</strain>
    </source>
</reference>
<comment type="caution">
    <text evidence="3">The sequence shown here is derived from an EMBL/GenBank/DDBJ whole genome shotgun (WGS) entry which is preliminary data.</text>
</comment>
<accession>A0A511AYP0</accession>
<gene>
    <name evidence="3" type="ORF">GWA01_10980</name>
</gene>
<dbReference type="Gene3D" id="1.10.530.10">
    <property type="match status" value="1"/>
</dbReference>